<dbReference type="Gene3D" id="1.10.357.10">
    <property type="entry name" value="Tetracycline Repressor, domain 2"/>
    <property type="match status" value="1"/>
</dbReference>
<dbReference type="PROSITE" id="PS50977">
    <property type="entry name" value="HTH_TETR_2"/>
    <property type="match status" value="1"/>
</dbReference>
<accession>A0ABP9CUX5</accession>
<keyword evidence="1" id="KW-0805">Transcription regulation</keyword>
<dbReference type="InterPro" id="IPR001647">
    <property type="entry name" value="HTH_TetR"/>
</dbReference>
<dbReference type="PRINTS" id="PR00455">
    <property type="entry name" value="HTHTETR"/>
</dbReference>
<proteinExistence type="predicted"/>
<dbReference type="Proteomes" id="UP001500839">
    <property type="component" value="Unassembled WGS sequence"/>
</dbReference>
<evidence type="ECO:0000256" key="2">
    <source>
        <dbReference type="ARBA" id="ARBA00023125"/>
    </source>
</evidence>
<evidence type="ECO:0000256" key="4">
    <source>
        <dbReference type="PROSITE-ProRule" id="PRU00335"/>
    </source>
</evidence>
<evidence type="ECO:0000256" key="1">
    <source>
        <dbReference type="ARBA" id="ARBA00023015"/>
    </source>
</evidence>
<evidence type="ECO:0000313" key="7">
    <source>
        <dbReference type="Proteomes" id="UP001500839"/>
    </source>
</evidence>
<organism evidence="6 7">
    <name type="scientific">Tomitella cavernea</name>
    <dbReference type="NCBI Taxonomy" id="1387982"/>
    <lineage>
        <taxon>Bacteria</taxon>
        <taxon>Bacillati</taxon>
        <taxon>Actinomycetota</taxon>
        <taxon>Actinomycetes</taxon>
        <taxon>Mycobacteriales</taxon>
        <taxon>Tomitella</taxon>
    </lineage>
</organism>
<reference evidence="7" key="1">
    <citation type="journal article" date="2019" name="Int. J. Syst. Evol. Microbiol.">
        <title>The Global Catalogue of Microorganisms (GCM) 10K type strain sequencing project: providing services to taxonomists for standard genome sequencing and annotation.</title>
        <authorList>
            <consortium name="The Broad Institute Genomics Platform"/>
            <consortium name="The Broad Institute Genome Sequencing Center for Infectious Disease"/>
            <person name="Wu L."/>
            <person name="Ma J."/>
        </authorList>
    </citation>
    <scope>NUCLEOTIDE SEQUENCE [LARGE SCALE GENOMIC DNA]</scope>
    <source>
        <strain evidence="7">JCM 18542</strain>
    </source>
</reference>
<evidence type="ECO:0000259" key="5">
    <source>
        <dbReference type="PROSITE" id="PS50977"/>
    </source>
</evidence>
<gene>
    <name evidence="6" type="ORF">GCM10023353_20660</name>
</gene>
<dbReference type="PANTHER" id="PTHR30055">
    <property type="entry name" value="HTH-TYPE TRANSCRIPTIONAL REGULATOR RUTR"/>
    <property type="match status" value="1"/>
</dbReference>
<dbReference type="Pfam" id="PF00440">
    <property type="entry name" value="TetR_N"/>
    <property type="match status" value="1"/>
</dbReference>
<dbReference type="InterPro" id="IPR009057">
    <property type="entry name" value="Homeodomain-like_sf"/>
</dbReference>
<dbReference type="RefSeq" id="WP_200171166.1">
    <property type="nucleotide sequence ID" value="NZ_BAABKQ010000001.1"/>
</dbReference>
<dbReference type="InterPro" id="IPR050109">
    <property type="entry name" value="HTH-type_TetR-like_transc_reg"/>
</dbReference>
<keyword evidence="3" id="KW-0804">Transcription</keyword>
<dbReference type="SUPFAM" id="SSF46689">
    <property type="entry name" value="Homeodomain-like"/>
    <property type="match status" value="1"/>
</dbReference>
<feature type="domain" description="HTH tetR-type" evidence="5">
    <location>
        <begin position="11"/>
        <end position="71"/>
    </location>
</feature>
<sequence>MAEPIGGDGDLTAKARVRNAALELFGEQGEQRVSLRKVASHAGVTLGLVQHHYKTKDGLREAVEQLVVDYFARAIASVPDDCADAPRDGARGAHVRRGGPVASAGTGARVAAARDDAVRAMLRDNPLIVDYVRRDALDPASGGGLLRRLTELTAREVAHARSAGLASTQRPESAQVVAVMVRQLGELLLAPMVQVMWEQLGERDETRKPTVRVAVEDRSGDWT</sequence>
<feature type="DNA-binding region" description="H-T-H motif" evidence="4">
    <location>
        <begin position="34"/>
        <end position="53"/>
    </location>
</feature>
<protein>
    <submittedName>
        <fullName evidence="6">TetR/AcrR family transcriptional regulator</fullName>
    </submittedName>
</protein>
<dbReference type="PANTHER" id="PTHR30055:SF234">
    <property type="entry name" value="HTH-TYPE TRANSCRIPTIONAL REGULATOR BETI"/>
    <property type="match status" value="1"/>
</dbReference>
<keyword evidence="2 4" id="KW-0238">DNA-binding</keyword>
<dbReference type="EMBL" id="BAABKQ010000001">
    <property type="protein sequence ID" value="GAA4815052.1"/>
    <property type="molecule type" value="Genomic_DNA"/>
</dbReference>
<evidence type="ECO:0000313" key="6">
    <source>
        <dbReference type="EMBL" id="GAA4815052.1"/>
    </source>
</evidence>
<comment type="caution">
    <text evidence="6">The sequence shown here is derived from an EMBL/GenBank/DDBJ whole genome shotgun (WGS) entry which is preliminary data.</text>
</comment>
<name>A0ABP9CUX5_9ACTN</name>
<keyword evidence="7" id="KW-1185">Reference proteome</keyword>
<evidence type="ECO:0000256" key="3">
    <source>
        <dbReference type="ARBA" id="ARBA00023163"/>
    </source>
</evidence>